<dbReference type="RefSeq" id="XP_058332606.1">
    <property type="nucleotide sequence ID" value="XM_058473603.1"/>
</dbReference>
<proteinExistence type="predicted"/>
<dbReference type="Proteomes" id="UP001150941">
    <property type="component" value="Unassembled WGS sequence"/>
</dbReference>
<organism evidence="1 2">
    <name type="scientific">Penicillium chermesinum</name>
    <dbReference type="NCBI Taxonomy" id="63820"/>
    <lineage>
        <taxon>Eukaryota</taxon>
        <taxon>Fungi</taxon>
        <taxon>Dikarya</taxon>
        <taxon>Ascomycota</taxon>
        <taxon>Pezizomycotina</taxon>
        <taxon>Eurotiomycetes</taxon>
        <taxon>Eurotiomycetidae</taxon>
        <taxon>Eurotiales</taxon>
        <taxon>Aspergillaceae</taxon>
        <taxon>Penicillium</taxon>
    </lineage>
</organism>
<dbReference type="CDD" id="cd00457">
    <property type="entry name" value="PEBP"/>
    <property type="match status" value="1"/>
</dbReference>
<protein>
    <recommendedName>
        <fullName evidence="3">PEBP-like protein</fullName>
    </recommendedName>
</protein>
<dbReference type="InterPro" id="IPR008914">
    <property type="entry name" value="PEBP"/>
</dbReference>
<sequence length="200" mass="21851">MLKYVEYGISRLLASAKGRDAGLFTKTAAFSKIPKPTFQLSCPEVGPPGSQMLLDHSADGKGRFPSLTWEGAPPDTKEFLLVSEDPDAPLSRPSVHGIYYGISPAKTSVGESDFAAAQSPYALQGGFKYGKNRRGIIYIPPRPLVGHGPHRYFFTIVALSQPVDTTHLSALPSIDEIAKDIEGKVLGWGEWTAVYERKWE</sequence>
<dbReference type="EMBL" id="JAPQKS010000003">
    <property type="protein sequence ID" value="KAJ5239687.1"/>
    <property type="molecule type" value="Genomic_DNA"/>
</dbReference>
<dbReference type="PANTHER" id="PTHR30289">
    <property type="entry name" value="UNCHARACTERIZED PROTEIN YBCL-RELATED"/>
    <property type="match status" value="1"/>
</dbReference>
<keyword evidence="2" id="KW-1185">Reference proteome</keyword>
<dbReference type="AlphaFoldDB" id="A0A9W9P8C3"/>
<dbReference type="PANTHER" id="PTHR30289:SF1">
    <property type="entry name" value="PEBP (PHOSPHATIDYLETHANOLAMINE-BINDING PROTEIN) FAMILY PROTEIN"/>
    <property type="match status" value="1"/>
</dbReference>
<evidence type="ECO:0000313" key="1">
    <source>
        <dbReference type="EMBL" id="KAJ5239687.1"/>
    </source>
</evidence>
<dbReference type="InterPro" id="IPR049556">
    <property type="entry name" value="PhiB"/>
</dbReference>
<dbReference type="Pfam" id="PF01161">
    <property type="entry name" value="PBP"/>
    <property type="match status" value="1"/>
</dbReference>
<evidence type="ECO:0008006" key="3">
    <source>
        <dbReference type="Google" id="ProtNLM"/>
    </source>
</evidence>
<comment type="caution">
    <text evidence="1">The sequence shown here is derived from an EMBL/GenBank/DDBJ whole genome shotgun (WGS) entry which is preliminary data.</text>
</comment>
<dbReference type="InterPro" id="IPR036610">
    <property type="entry name" value="PEBP-like_sf"/>
</dbReference>
<reference evidence="1" key="2">
    <citation type="journal article" date="2023" name="IMA Fungus">
        <title>Comparative genomic study of the Penicillium genus elucidates a diverse pangenome and 15 lateral gene transfer events.</title>
        <authorList>
            <person name="Petersen C."/>
            <person name="Sorensen T."/>
            <person name="Nielsen M.R."/>
            <person name="Sondergaard T.E."/>
            <person name="Sorensen J.L."/>
            <person name="Fitzpatrick D.A."/>
            <person name="Frisvad J.C."/>
            <person name="Nielsen K.L."/>
        </authorList>
    </citation>
    <scope>NUCLEOTIDE SEQUENCE</scope>
    <source>
        <strain evidence="1">IBT 19713</strain>
    </source>
</reference>
<accession>A0A9W9P8C3</accession>
<name>A0A9W9P8C3_9EURO</name>
<reference evidence="1" key="1">
    <citation type="submission" date="2022-11" db="EMBL/GenBank/DDBJ databases">
        <authorList>
            <person name="Petersen C."/>
        </authorList>
    </citation>
    <scope>NUCLEOTIDE SEQUENCE</scope>
    <source>
        <strain evidence="1">IBT 19713</strain>
    </source>
</reference>
<dbReference type="OrthoDB" id="10251855at2759"/>
<gene>
    <name evidence="1" type="ORF">N7468_004306</name>
</gene>
<dbReference type="Gene3D" id="3.90.280.10">
    <property type="entry name" value="PEBP-like"/>
    <property type="match status" value="1"/>
</dbReference>
<dbReference type="SUPFAM" id="SSF49777">
    <property type="entry name" value="PEBP-like"/>
    <property type="match status" value="1"/>
</dbReference>
<dbReference type="GeneID" id="83200906"/>
<evidence type="ECO:0000313" key="2">
    <source>
        <dbReference type="Proteomes" id="UP001150941"/>
    </source>
</evidence>